<evidence type="ECO:0000313" key="1">
    <source>
        <dbReference type="EMBL" id="TFB03978.1"/>
    </source>
</evidence>
<dbReference type="GeneID" id="300575824"/>
<evidence type="ECO:0000313" key="2">
    <source>
        <dbReference type="Proteomes" id="UP001642720"/>
    </source>
</evidence>
<sequence length="70" mass="8006">MAPCLRDGHHNAEMLFCCRLIQYRPFGKKRRLKGAAEDTVDTSQPPIPIGPRWRLDAVCHYRRPSTSVGK</sequence>
<protein>
    <submittedName>
        <fullName evidence="1">Uncharacterized protein</fullName>
    </submittedName>
</protein>
<accession>A0ABY2H6V9</accession>
<dbReference type="RefSeq" id="XP_073560179.1">
    <property type="nucleotide sequence ID" value="XM_073701374.1"/>
</dbReference>
<comment type="caution">
    <text evidence="1">The sequence shown here is derived from an EMBL/GenBank/DDBJ whole genome shotgun (WGS) entry which is preliminary data.</text>
</comment>
<organism evidence="1 2">
    <name type="scientific">Trichoderma ghanense</name>
    <dbReference type="NCBI Taxonomy" id="65468"/>
    <lineage>
        <taxon>Eukaryota</taxon>
        <taxon>Fungi</taxon>
        <taxon>Dikarya</taxon>
        <taxon>Ascomycota</taxon>
        <taxon>Pezizomycotina</taxon>
        <taxon>Sordariomycetes</taxon>
        <taxon>Hypocreomycetidae</taxon>
        <taxon>Hypocreales</taxon>
        <taxon>Hypocreaceae</taxon>
        <taxon>Trichoderma</taxon>
    </lineage>
</organism>
<name>A0ABY2H6V9_9HYPO</name>
<dbReference type="EMBL" id="PPTA01000004">
    <property type="protein sequence ID" value="TFB03978.1"/>
    <property type="molecule type" value="Genomic_DNA"/>
</dbReference>
<gene>
    <name evidence="1" type="ORF">CCMA1212_004054</name>
</gene>
<dbReference type="Proteomes" id="UP001642720">
    <property type="component" value="Unassembled WGS sequence"/>
</dbReference>
<proteinExistence type="predicted"/>
<keyword evidence="2" id="KW-1185">Reference proteome</keyword>
<reference evidence="1 2" key="1">
    <citation type="submission" date="2018-01" db="EMBL/GenBank/DDBJ databases">
        <title>Genome characterization of the sugarcane-associated fungus Trichoderma ghanense CCMA-1212 and their application in lignocelulose bioconversion.</title>
        <authorList>
            <person name="Steindorff A.S."/>
            <person name="Mendes T.D."/>
            <person name="Vilela E.S.D."/>
            <person name="Rodrigues D.S."/>
            <person name="Formighieri E.F."/>
            <person name="Melo I.S."/>
            <person name="Favaro L.C.L."/>
        </authorList>
    </citation>
    <scope>NUCLEOTIDE SEQUENCE [LARGE SCALE GENOMIC DNA]</scope>
    <source>
        <strain evidence="1 2">CCMA-1212</strain>
    </source>
</reference>